<keyword evidence="4" id="KW-0496">Mitochondrion</keyword>
<dbReference type="Proteomes" id="UP001154329">
    <property type="component" value="Chromosome 3"/>
</dbReference>
<keyword evidence="4" id="KW-1000">Mitochondrion outer membrane</keyword>
<comment type="subcellular location">
    <subcellularLocation>
        <location evidence="1">Mitochondrion outer membrane</location>
    </subcellularLocation>
</comment>
<gene>
    <name evidence="6" type="ORF">APHIGO_LOCUS9649</name>
</gene>
<dbReference type="PANTHER" id="PTHR11743">
    <property type="entry name" value="VOLTAGE-DEPENDENT ANION-SELECTIVE CHANNEL"/>
    <property type="match status" value="1"/>
</dbReference>
<evidence type="ECO:0000313" key="6">
    <source>
        <dbReference type="EMBL" id="CAH1733319.1"/>
    </source>
</evidence>
<dbReference type="InterPro" id="IPR027246">
    <property type="entry name" value="Porin_Euk/Tom40"/>
</dbReference>
<evidence type="ECO:0000313" key="7">
    <source>
        <dbReference type="Proteomes" id="UP001154329"/>
    </source>
</evidence>
<evidence type="ECO:0000256" key="2">
    <source>
        <dbReference type="ARBA" id="ARBA00007780"/>
    </source>
</evidence>
<keyword evidence="5" id="KW-0626">Porin</keyword>
<dbReference type="CDD" id="cd07306">
    <property type="entry name" value="Porin3_VDAC"/>
    <property type="match status" value="1"/>
</dbReference>
<keyword evidence="5" id="KW-0813">Transport</keyword>
<dbReference type="PANTHER" id="PTHR11743:SF70">
    <property type="entry name" value="GH26960P-RELATED"/>
    <property type="match status" value="1"/>
</dbReference>
<protein>
    <submittedName>
        <fullName evidence="6">Uncharacterized protein</fullName>
    </submittedName>
</protein>
<dbReference type="GO" id="GO:0015288">
    <property type="term" value="F:porin activity"/>
    <property type="evidence" value="ECO:0007669"/>
    <property type="project" value="UniProtKB-KW"/>
</dbReference>
<evidence type="ECO:0000256" key="3">
    <source>
        <dbReference type="ARBA" id="ARBA00022452"/>
    </source>
</evidence>
<dbReference type="Gene3D" id="2.40.160.10">
    <property type="entry name" value="Porin"/>
    <property type="match status" value="1"/>
</dbReference>
<keyword evidence="3" id="KW-0472">Membrane</keyword>
<keyword evidence="3" id="KW-1134">Transmembrane beta strand</keyword>
<dbReference type="InterPro" id="IPR023614">
    <property type="entry name" value="Porin_dom_sf"/>
</dbReference>
<dbReference type="InterPro" id="IPR001925">
    <property type="entry name" value="Porin_Euk"/>
</dbReference>
<keyword evidence="7" id="KW-1185">Reference proteome</keyword>
<organism evidence="6 7">
    <name type="scientific">Aphis gossypii</name>
    <name type="common">Cotton aphid</name>
    <dbReference type="NCBI Taxonomy" id="80765"/>
    <lineage>
        <taxon>Eukaryota</taxon>
        <taxon>Metazoa</taxon>
        <taxon>Ecdysozoa</taxon>
        <taxon>Arthropoda</taxon>
        <taxon>Hexapoda</taxon>
        <taxon>Insecta</taxon>
        <taxon>Pterygota</taxon>
        <taxon>Neoptera</taxon>
        <taxon>Paraneoptera</taxon>
        <taxon>Hemiptera</taxon>
        <taxon>Sternorrhyncha</taxon>
        <taxon>Aphidomorpha</taxon>
        <taxon>Aphidoidea</taxon>
        <taxon>Aphididae</taxon>
        <taxon>Aphidini</taxon>
        <taxon>Aphis</taxon>
        <taxon>Aphis</taxon>
    </lineage>
</organism>
<dbReference type="PRINTS" id="PR00185">
    <property type="entry name" value="EUKARYTPORIN"/>
</dbReference>
<reference evidence="6" key="1">
    <citation type="submission" date="2022-02" db="EMBL/GenBank/DDBJ databases">
        <authorList>
            <person name="King R."/>
        </authorList>
    </citation>
    <scope>NUCLEOTIDE SEQUENCE</scope>
</reference>
<name>A0A9P0NNT6_APHGO</name>
<comment type="similarity">
    <text evidence="2">Belongs to the eukaryotic mitochondrial porin family.</text>
</comment>
<sequence length="346" mass="39441">MCSLLLTTTFLSYSHTPFRRSLTRALTGPGEIALTFLSCWYLNNINFIFHSISFRTLLKIPIKMAPSYYDYGRKEREIFDIGYNVLGKCKIDLSTSTQFGITASGFQELESVNVPIYFETRYKFYKSKYLISLAEKWNMNNKNNNITTQVLIGGLLPGFLLTTGGTFDCQKHSIAPRVRCEYTNDYVSLNLDTKFEALKPIIDASAIAVYNGLMGIFFVRYNTSEQVLQFGQIGLSYKAKKFVVTTTVNNKYNFSGSIIRKCIERLYLGLKVCWSPVINRSYIAIAAQYRINRVVMFRAKINLSQLYLSSSIQIKKGVNLTLASILECRQFNQISHKFGIGLQLTC</sequence>
<reference evidence="6" key="2">
    <citation type="submission" date="2022-10" db="EMBL/GenBank/DDBJ databases">
        <authorList>
            <consortium name="ENA_rothamsted_submissions"/>
            <consortium name="culmorum"/>
            <person name="King R."/>
        </authorList>
    </citation>
    <scope>NUCLEOTIDE SEQUENCE</scope>
</reference>
<proteinExistence type="inferred from homology"/>
<dbReference type="AlphaFoldDB" id="A0A9P0NNT6"/>
<dbReference type="EMBL" id="OU899036">
    <property type="protein sequence ID" value="CAH1733319.1"/>
    <property type="molecule type" value="Genomic_DNA"/>
</dbReference>
<keyword evidence="5" id="KW-0406">Ion transport</keyword>
<dbReference type="GO" id="GO:0008308">
    <property type="term" value="F:voltage-gated monoatomic anion channel activity"/>
    <property type="evidence" value="ECO:0007669"/>
    <property type="project" value="InterPro"/>
</dbReference>
<evidence type="ECO:0000256" key="4">
    <source>
        <dbReference type="ARBA" id="ARBA00022787"/>
    </source>
</evidence>
<evidence type="ECO:0000256" key="5">
    <source>
        <dbReference type="ARBA" id="ARBA00023114"/>
    </source>
</evidence>
<dbReference type="Pfam" id="PF01459">
    <property type="entry name" value="Porin_3"/>
    <property type="match status" value="1"/>
</dbReference>
<accession>A0A9P0NNT6</accession>
<evidence type="ECO:0000256" key="1">
    <source>
        <dbReference type="ARBA" id="ARBA00004294"/>
    </source>
</evidence>
<dbReference type="GO" id="GO:0005741">
    <property type="term" value="C:mitochondrial outer membrane"/>
    <property type="evidence" value="ECO:0007669"/>
    <property type="project" value="UniProtKB-SubCell"/>
</dbReference>
<keyword evidence="3" id="KW-0812">Transmembrane</keyword>
<dbReference type="GO" id="GO:0046930">
    <property type="term" value="C:pore complex"/>
    <property type="evidence" value="ECO:0007669"/>
    <property type="project" value="UniProtKB-KW"/>
</dbReference>